<proteinExistence type="predicted"/>
<feature type="region of interest" description="Disordered" evidence="2">
    <location>
        <begin position="310"/>
        <end position="352"/>
    </location>
</feature>
<name>A0AAD9MKC9_PROWI</name>
<accession>A0AAD9MKC9</accession>
<dbReference type="GO" id="GO:0006511">
    <property type="term" value="P:ubiquitin-dependent protein catabolic process"/>
    <property type="evidence" value="ECO:0007669"/>
    <property type="project" value="TreeGrafter"/>
</dbReference>
<evidence type="ECO:0000313" key="6">
    <source>
        <dbReference type="Proteomes" id="UP001255856"/>
    </source>
</evidence>
<evidence type="ECO:0000256" key="2">
    <source>
        <dbReference type="SAM" id="MobiDB-lite"/>
    </source>
</evidence>
<dbReference type="Pfam" id="PF22788">
    <property type="entry name" value="COP9_hel_rpt"/>
    <property type="match status" value="1"/>
</dbReference>
<keyword evidence="3" id="KW-0472">Membrane</keyword>
<dbReference type="InterPro" id="IPR050756">
    <property type="entry name" value="CSN3"/>
</dbReference>
<dbReference type="EMBL" id="JASFZW010000005">
    <property type="protein sequence ID" value="KAK2077865.1"/>
    <property type="molecule type" value="Genomic_DNA"/>
</dbReference>
<dbReference type="AlphaFoldDB" id="A0AAD9MKC9"/>
<protein>
    <recommendedName>
        <fullName evidence="4">COP9 signalosome complex subunit 3 N-terminal helical repeats domain-containing protein</fullName>
    </recommendedName>
</protein>
<dbReference type="GO" id="GO:0008180">
    <property type="term" value="C:COP9 signalosome"/>
    <property type="evidence" value="ECO:0007669"/>
    <property type="project" value="TreeGrafter"/>
</dbReference>
<dbReference type="Proteomes" id="UP001255856">
    <property type="component" value="Unassembled WGS sequence"/>
</dbReference>
<keyword evidence="3" id="KW-0812">Transmembrane</keyword>
<evidence type="ECO:0000256" key="3">
    <source>
        <dbReference type="SAM" id="Phobius"/>
    </source>
</evidence>
<feature type="domain" description="COP9 signalosome complex subunit 3 N-terminal helical repeats" evidence="4">
    <location>
        <begin position="26"/>
        <end position="224"/>
    </location>
</feature>
<dbReference type="PANTHER" id="PTHR10758">
    <property type="entry name" value="26S PROTEASOME NON-ATPASE REGULATORY SUBUNIT 3/COP9 SIGNALOSOME COMPLEX SUBUNIT 3"/>
    <property type="match status" value="1"/>
</dbReference>
<reference evidence="5" key="1">
    <citation type="submission" date="2021-01" db="EMBL/GenBank/DDBJ databases">
        <authorList>
            <person name="Eckstrom K.M.E."/>
        </authorList>
    </citation>
    <scope>NUCLEOTIDE SEQUENCE</scope>
    <source>
        <strain evidence="5">UVCC 0001</strain>
    </source>
</reference>
<evidence type="ECO:0000256" key="1">
    <source>
        <dbReference type="ARBA" id="ARBA00022490"/>
    </source>
</evidence>
<comment type="caution">
    <text evidence="5">The sequence shown here is derived from an EMBL/GenBank/DDBJ whole genome shotgun (WGS) entry which is preliminary data.</text>
</comment>
<dbReference type="InterPro" id="IPR055089">
    <property type="entry name" value="COP9_N"/>
</dbReference>
<gene>
    <name evidence="5" type="ORF">QBZ16_003733</name>
</gene>
<feature type="transmembrane region" description="Helical" evidence="3">
    <location>
        <begin position="197"/>
        <end position="219"/>
    </location>
</feature>
<sequence>MEDLVARIQATSGPQQALALLTSPSTTELLQSERHEALAIALSLDPRQQALAMLYLLEAAGGVSSIAVRADFLRAALALLTEADPHELGHALPKVMALCRQVRTAAMARGREREALVALWRLGLALLDRSKPELTPLHVDILQLTMLTRLYHLAGPFIDPPACLIRPKRCPCTLLDALLYCYYAGSVQLVRRRHAQALWFFHVAITLPAVSASAVALAATKKMVEERQLAARIDHADATVSFSAVAGPTVVDYGSASAAVETLLDACASTVELVAAFDLEIQTDPVFIVSQGLAAAEPAPAPAADLALERVTTAGEQLTDAPAWQDDDESMDAIDSTPPGIRERPPAQGPAS</sequence>
<organism evidence="5 6">
    <name type="scientific">Prototheca wickerhamii</name>
    <dbReference type="NCBI Taxonomy" id="3111"/>
    <lineage>
        <taxon>Eukaryota</taxon>
        <taxon>Viridiplantae</taxon>
        <taxon>Chlorophyta</taxon>
        <taxon>core chlorophytes</taxon>
        <taxon>Trebouxiophyceae</taxon>
        <taxon>Chlorellales</taxon>
        <taxon>Chlorellaceae</taxon>
        <taxon>Prototheca</taxon>
    </lineage>
</organism>
<evidence type="ECO:0000259" key="4">
    <source>
        <dbReference type="Pfam" id="PF22788"/>
    </source>
</evidence>
<keyword evidence="1" id="KW-0963">Cytoplasm</keyword>
<dbReference type="PANTHER" id="PTHR10758:SF1">
    <property type="entry name" value="COP9 SIGNALOSOME COMPLEX SUBUNIT 3"/>
    <property type="match status" value="1"/>
</dbReference>
<keyword evidence="6" id="KW-1185">Reference proteome</keyword>
<keyword evidence="3" id="KW-1133">Transmembrane helix</keyword>
<evidence type="ECO:0000313" key="5">
    <source>
        <dbReference type="EMBL" id="KAK2077865.1"/>
    </source>
</evidence>